<dbReference type="InterPro" id="IPR000150">
    <property type="entry name" value="Cof"/>
</dbReference>
<evidence type="ECO:0000313" key="2">
    <source>
        <dbReference type="Proteomes" id="UP000664701"/>
    </source>
</evidence>
<dbReference type="NCBIfam" id="TIGR00099">
    <property type="entry name" value="Cof-subfamily"/>
    <property type="match status" value="1"/>
</dbReference>
<dbReference type="Gene3D" id="3.40.50.1000">
    <property type="entry name" value="HAD superfamily/HAD-like"/>
    <property type="match status" value="1"/>
</dbReference>
<dbReference type="InterPro" id="IPR023214">
    <property type="entry name" value="HAD_sf"/>
</dbReference>
<evidence type="ECO:0008006" key="3">
    <source>
        <dbReference type="Google" id="ProtNLM"/>
    </source>
</evidence>
<evidence type="ECO:0000313" key="1">
    <source>
        <dbReference type="EMBL" id="WYJ77879.1"/>
    </source>
</evidence>
<dbReference type="PROSITE" id="PS01229">
    <property type="entry name" value="COF_2"/>
    <property type="match status" value="1"/>
</dbReference>
<dbReference type="InterPro" id="IPR006379">
    <property type="entry name" value="HAD-SF_hydro_IIB"/>
</dbReference>
<dbReference type="CDD" id="cd07516">
    <property type="entry name" value="HAD_Pase"/>
    <property type="match status" value="1"/>
</dbReference>
<gene>
    <name evidence="1" type="ORF">DOK78_002519</name>
</gene>
<dbReference type="InterPro" id="IPR036412">
    <property type="entry name" value="HAD-like_sf"/>
</dbReference>
<dbReference type="SUPFAM" id="SSF56784">
    <property type="entry name" value="HAD-like"/>
    <property type="match status" value="1"/>
</dbReference>
<dbReference type="Pfam" id="PF08282">
    <property type="entry name" value="Hydrolase_3"/>
    <property type="match status" value="1"/>
</dbReference>
<keyword evidence="2" id="KW-1185">Reference proteome</keyword>
<dbReference type="Gene3D" id="3.30.1240.10">
    <property type="match status" value="1"/>
</dbReference>
<dbReference type="EMBL" id="CP147251">
    <property type="protein sequence ID" value="WYJ77879.1"/>
    <property type="molecule type" value="Genomic_DNA"/>
</dbReference>
<dbReference type="Proteomes" id="UP000664701">
    <property type="component" value="Chromosome"/>
</dbReference>
<dbReference type="SFLD" id="SFLDS00003">
    <property type="entry name" value="Haloacid_Dehalogenase"/>
    <property type="match status" value="1"/>
</dbReference>
<protein>
    <recommendedName>
        <fullName evidence="3">Cof-type HAD-IIB family hydrolase</fullName>
    </recommendedName>
</protein>
<organism evidence="1 2">
    <name type="scientific">Candidatus Enterococcus lowellii</name>
    <dbReference type="NCBI Taxonomy" id="2230877"/>
    <lineage>
        <taxon>Bacteria</taxon>
        <taxon>Bacillati</taxon>
        <taxon>Bacillota</taxon>
        <taxon>Bacilli</taxon>
        <taxon>Lactobacillales</taxon>
        <taxon>Enterococcaceae</taxon>
        <taxon>Enterococcus</taxon>
    </lineage>
</organism>
<sequence>MNSPTIELILSDIDGTILDEQHRIDQKLPQTIQQLKKQEIPFILASARSPRGIFPLAEELQLGDTPIACYNGALILEGNATNYQTITEHALQSNDVVLILDVIKRNFPQVSISLYSGIEWFVDRTDKWTDIEAAITKDSPTVQDLQLFLLENNQPIHKLLLIEESAIIQELHKFLQKLPLNDTSFYLSKDNYLEVTSKEVSKEKALIDIANYYQIPLAKTMTLGDNFNDIPMLELAGLGIVMQNAPQEVKNSADIETLSNNDYGVSYAIHKYVLAKK</sequence>
<dbReference type="PANTHER" id="PTHR10000:SF8">
    <property type="entry name" value="HAD SUPERFAMILY HYDROLASE-LIKE, TYPE 3"/>
    <property type="match status" value="1"/>
</dbReference>
<dbReference type="RefSeq" id="WP_207872019.1">
    <property type="nucleotide sequence ID" value="NZ_CP147251.1"/>
</dbReference>
<dbReference type="PANTHER" id="PTHR10000">
    <property type="entry name" value="PHOSPHOSERINE PHOSPHATASE"/>
    <property type="match status" value="1"/>
</dbReference>
<accession>A0ABZ2SQ17</accession>
<dbReference type="NCBIfam" id="TIGR01484">
    <property type="entry name" value="HAD-SF-IIB"/>
    <property type="match status" value="1"/>
</dbReference>
<name>A0ABZ2SQ17_9ENTE</name>
<dbReference type="SFLD" id="SFLDG01140">
    <property type="entry name" value="C2.B:_Phosphomannomutase_and_P"/>
    <property type="match status" value="1"/>
</dbReference>
<proteinExistence type="predicted"/>
<reference evidence="1 2" key="1">
    <citation type="submission" date="2024-03" db="EMBL/GenBank/DDBJ databases">
        <title>The Genome Sequence of Enterococcus sp. DIV2402.</title>
        <authorList>
            <consortium name="The Broad Institute Genomics Platform"/>
            <consortium name="The Broad Institute Microbial Omics Core"/>
            <consortium name="The Broad Institute Genomic Center for Infectious Diseases"/>
            <person name="Earl A."/>
            <person name="Manson A."/>
            <person name="Gilmore M."/>
            <person name="Schwartman J."/>
            <person name="Shea T."/>
            <person name="Abouelleil A."/>
            <person name="Cao P."/>
            <person name="Chapman S."/>
            <person name="Cusick C."/>
            <person name="Young S."/>
            <person name="Neafsey D."/>
            <person name="Nusbaum C."/>
            <person name="Birren B."/>
        </authorList>
    </citation>
    <scope>NUCLEOTIDE SEQUENCE [LARGE SCALE GENOMIC DNA]</scope>
    <source>
        <strain evidence="1 2">DIV2402</strain>
    </source>
</reference>